<comment type="catalytic activity">
    <reaction evidence="13 20">
        <text>D-sedoheptulose 7-phosphate + D-glyceraldehyde 3-phosphate = aldehydo-D-ribose 5-phosphate + D-xylulose 5-phosphate</text>
        <dbReference type="Rhea" id="RHEA:10508"/>
        <dbReference type="ChEBI" id="CHEBI:57483"/>
        <dbReference type="ChEBI" id="CHEBI:57737"/>
        <dbReference type="ChEBI" id="CHEBI:58273"/>
        <dbReference type="ChEBI" id="CHEBI:59776"/>
        <dbReference type="EC" id="2.2.1.1"/>
    </reaction>
</comment>
<feature type="binding site" evidence="18">
    <location>
        <position position="187"/>
    </location>
    <ligand>
        <name>Mg(2+)</name>
        <dbReference type="ChEBI" id="CHEBI:18420"/>
    </ligand>
</feature>
<comment type="similarity">
    <text evidence="5 20">Belongs to the transketolase family.</text>
</comment>
<dbReference type="InterPro" id="IPR055152">
    <property type="entry name" value="Transketolase-like_C_2"/>
</dbReference>
<dbReference type="InterPro" id="IPR009014">
    <property type="entry name" value="Transketo_C/PFOR_II"/>
</dbReference>
<feature type="binding site" evidence="16">
    <location>
        <position position="520"/>
    </location>
    <ligand>
        <name>substrate</name>
    </ligand>
</feature>
<comment type="cofactor">
    <cofactor evidence="2">
        <name>Mn(2+)</name>
        <dbReference type="ChEBI" id="CHEBI:29035"/>
    </cofactor>
</comment>
<dbReference type="PANTHER" id="PTHR43522">
    <property type="entry name" value="TRANSKETOLASE"/>
    <property type="match status" value="1"/>
</dbReference>
<dbReference type="CDD" id="cd07033">
    <property type="entry name" value="TPP_PYR_DXS_TK_like"/>
    <property type="match status" value="1"/>
</dbReference>
<feature type="binding site" evidence="17">
    <location>
        <position position="437"/>
    </location>
    <ligand>
        <name>thiamine diphosphate</name>
        <dbReference type="ChEBI" id="CHEBI:58937"/>
    </ligand>
</feature>
<feature type="binding site" evidence="17">
    <location>
        <position position="260"/>
    </location>
    <ligand>
        <name>thiamine diphosphate</name>
        <dbReference type="ChEBI" id="CHEBI:58937"/>
    </ligand>
</feature>
<evidence type="ECO:0000313" key="22">
    <source>
        <dbReference type="EMBL" id="PMM60788.1"/>
    </source>
</evidence>
<dbReference type="FunFam" id="3.40.50.970:FF:000003">
    <property type="entry name" value="Transketolase"/>
    <property type="match status" value="1"/>
</dbReference>
<evidence type="ECO:0000256" key="13">
    <source>
        <dbReference type="ARBA" id="ARBA00049473"/>
    </source>
</evidence>
<dbReference type="InterPro" id="IPR005475">
    <property type="entry name" value="Transketolase-like_Pyr-bd"/>
</dbReference>
<keyword evidence="8 20" id="KW-0808">Transferase</keyword>
<feature type="binding site" evidence="17">
    <location>
        <position position="185"/>
    </location>
    <ligand>
        <name>thiamine diphosphate</name>
        <dbReference type="ChEBI" id="CHEBI:58937"/>
    </ligand>
</feature>
<dbReference type="PANTHER" id="PTHR43522:SF2">
    <property type="entry name" value="TRANSKETOLASE 1-RELATED"/>
    <property type="match status" value="1"/>
</dbReference>
<gene>
    <name evidence="22" type="ORF">BCT49_20220</name>
</gene>
<proteinExistence type="inferred from homology"/>
<evidence type="ECO:0000256" key="7">
    <source>
        <dbReference type="ARBA" id="ARBA00013152"/>
    </source>
</evidence>
<dbReference type="InterPro" id="IPR049557">
    <property type="entry name" value="Transketolase_CS"/>
</dbReference>
<dbReference type="SUPFAM" id="SSF52922">
    <property type="entry name" value="TK C-terminal domain-like"/>
    <property type="match status" value="1"/>
</dbReference>
<name>A0A2N7JT54_9VIBR</name>
<keyword evidence="9 18" id="KW-0479">Metal-binding</keyword>
<evidence type="ECO:0000256" key="20">
    <source>
        <dbReference type="RuleBase" id="RU004996"/>
    </source>
</evidence>
<evidence type="ECO:0000256" key="10">
    <source>
        <dbReference type="ARBA" id="ARBA00022837"/>
    </source>
</evidence>
<sequence>MPSRKDLANAIRALSMDGVQQANSGHPGAPMGMADIAEVLWRGHLNHNPANPEWADRDRFILSNGHGSMLIYSLLHLAGYELSIEDLKNFRQLHSKTPGHPEYGYAPGIETTTGPLGQGITNAVGMAMAEKALAAQFNKEGHDIVDHFTYAFMGDGCLMEGISHEACSLAGTLGLGKLVAFWDDNGISIDGEVEGWFSDDTPKRFEAYGWHVIPAVDGHDADAINAAIEAAKADPRPTLICTKTIIGFGSPNKAGTHDCHGAPLGADEITATKAALGWEHGPFEIPADIAAEWNAKEAGAAKEAAWNAKFDAYAAAHPELAAEFKRRTNGELPAEWEEKANAIIADLQANPANIASRKASQNALEAFGAMLPEFMGGSADLAPSNLTMWSGSKSLEATDFSGNYIHYGVREFGMTAIMNGIALHGGFVPYGATFLMFMEYARNAMRMAALMKIQNIQVYTHDSIGLGEDGPTHQPVEQIASLRLTPNMSTWRPCDQVESAVAWKLAIERKDGPSALIFSRQNLAQQDRDAEQVANIAKGGYILKDCEGKPELILIATGSEVELAVSAAAELTAEGKKVRVVSMPATDAFDKQDAQYRESVLPSDVTARIAVEAGIADFWYKYVGFGGKIIGMTTFGESAPAGELFKMFGFTTENVVNTAKELLA</sequence>
<evidence type="ECO:0000256" key="4">
    <source>
        <dbReference type="ARBA" id="ARBA00002931"/>
    </source>
</evidence>
<feature type="binding site" evidence="18">
    <location>
        <position position="185"/>
    </location>
    <ligand>
        <name>Mg(2+)</name>
        <dbReference type="ChEBI" id="CHEBI:18420"/>
    </ligand>
</feature>
<evidence type="ECO:0000256" key="2">
    <source>
        <dbReference type="ARBA" id="ARBA00001936"/>
    </source>
</evidence>
<comment type="cofactor">
    <cofactor evidence="20">
        <name>Mg(2+)</name>
        <dbReference type="ChEBI" id="CHEBI:18420"/>
    </cofactor>
    <cofactor evidence="20">
        <name>Ca(2+)</name>
        <dbReference type="ChEBI" id="CHEBI:29108"/>
    </cofactor>
    <cofactor evidence="20">
        <name>Mn(2+)</name>
        <dbReference type="ChEBI" id="CHEBI:29035"/>
    </cofactor>
    <cofactor evidence="20">
        <name>Co(2+)</name>
        <dbReference type="ChEBI" id="CHEBI:48828"/>
    </cofactor>
    <text evidence="20">Binds 1 Mg(2+) ion per subunit. Can also utilize other divalent metal cations, such as Ca(2+), Mn(2+) and Co(2+).</text>
</comment>
<comment type="cofactor">
    <cofactor evidence="18">
        <name>Mg(2+)</name>
        <dbReference type="ChEBI" id="CHEBI:18420"/>
    </cofactor>
    <text evidence="18">Binds 1 Mg(2+) ion per subunit. Can also utilize other divalent metal cations, such as Ca(2+), Mn(2+) and Co(2+).</text>
</comment>
<feature type="binding site" evidence="16">
    <location>
        <position position="260"/>
    </location>
    <ligand>
        <name>substrate</name>
    </ligand>
</feature>
<feature type="binding site" evidence="17">
    <location>
        <position position="66"/>
    </location>
    <ligand>
        <name>thiamine diphosphate</name>
        <dbReference type="ChEBI" id="CHEBI:58937"/>
    </ligand>
</feature>
<protein>
    <recommendedName>
        <fullName evidence="7 14">Transketolase</fullName>
        <ecNumber evidence="7 14">2.2.1.1</ecNumber>
    </recommendedName>
</protein>
<comment type="function">
    <text evidence="4 20">Catalyzes the transfer of a two-carbon ketol group from a ketose donor to an aldose acceptor, via a covalent intermediate with the cofactor thiamine pyrophosphate.</text>
</comment>
<evidence type="ECO:0000256" key="11">
    <source>
        <dbReference type="ARBA" id="ARBA00022842"/>
    </source>
</evidence>
<dbReference type="OrthoDB" id="8732661at2"/>
<accession>A0A2N7JT54</accession>
<feature type="binding site" evidence="17">
    <location>
        <position position="156"/>
    </location>
    <ligand>
        <name>thiamine diphosphate</name>
        <dbReference type="ChEBI" id="CHEBI:58937"/>
    </ligand>
</feature>
<dbReference type="PROSITE" id="PS00802">
    <property type="entry name" value="TRANSKETOLASE_2"/>
    <property type="match status" value="1"/>
</dbReference>
<evidence type="ECO:0000256" key="6">
    <source>
        <dbReference type="ARBA" id="ARBA00011738"/>
    </source>
</evidence>
<dbReference type="GO" id="GO:0046872">
    <property type="term" value="F:metal ion binding"/>
    <property type="evidence" value="ECO:0007669"/>
    <property type="project" value="UniProtKB-KW"/>
</dbReference>
<evidence type="ECO:0000259" key="21">
    <source>
        <dbReference type="SMART" id="SM00861"/>
    </source>
</evidence>
<dbReference type="GO" id="GO:0005829">
    <property type="term" value="C:cytosol"/>
    <property type="evidence" value="ECO:0007669"/>
    <property type="project" value="TreeGrafter"/>
</dbReference>
<evidence type="ECO:0000256" key="9">
    <source>
        <dbReference type="ARBA" id="ARBA00022723"/>
    </source>
</evidence>
<feature type="site" description="Important for catalytic activity" evidence="19">
    <location>
        <position position="260"/>
    </location>
</feature>
<dbReference type="AlphaFoldDB" id="A0A2N7JT54"/>
<evidence type="ECO:0000256" key="18">
    <source>
        <dbReference type="PIRSR" id="PIRSR605478-4"/>
    </source>
</evidence>
<organism evidence="22 23">
    <name type="scientific">Vibrio lentus</name>
    <dbReference type="NCBI Taxonomy" id="136468"/>
    <lineage>
        <taxon>Bacteria</taxon>
        <taxon>Pseudomonadati</taxon>
        <taxon>Pseudomonadota</taxon>
        <taxon>Gammaproteobacteria</taxon>
        <taxon>Vibrionales</taxon>
        <taxon>Vibrionaceae</taxon>
        <taxon>Vibrio</taxon>
    </lineage>
</organism>
<dbReference type="PROSITE" id="PS00801">
    <property type="entry name" value="TRANSKETOLASE_1"/>
    <property type="match status" value="1"/>
</dbReference>
<evidence type="ECO:0000256" key="19">
    <source>
        <dbReference type="PIRSR" id="PIRSR605478-5"/>
    </source>
</evidence>
<dbReference type="Gene3D" id="3.40.50.970">
    <property type="match status" value="2"/>
</dbReference>
<dbReference type="InterPro" id="IPR005474">
    <property type="entry name" value="Transketolase_N"/>
</dbReference>
<feature type="domain" description="Transketolase-like pyrimidine-binding" evidence="21">
    <location>
        <begin position="354"/>
        <end position="525"/>
    </location>
</feature>
<dbReference type="Pfam" id="PF22613">
    <property type="entry name" value="Transketolase_C_1"/>
    <property type="match status" value="1"/>
</dbReference>
<comment type="subunit">
    <text evidence="6 20">Homodimer.</text>
</comment>
<dbReference type="EMBL" id="MCZK01000185">
    <property type="protein sequence ID" value="PMM60788.1"/>
    <property type="molecule type" value="Genomic_DNA"/>
</dbReference>
<evidence type="ECO:0000256" key="16">
    <source>
        <dbReference type="PIRSR" id="PIRSR605478-2"/>
    </source>
</evidence>
<keyword evidence="12 17" id="KW-0786">Thiamine pyrophosphate</keyword>
<evidence type="ECO:0000256" key="12">
    <source>
        <dbReference type="ARBA" id="ARBA00023052"/>
    </source>
</evidence>
<dbReference type="Gene3D" id="3.40.50.920">
    <property type="match status" value="1"/>
</dbReference>
<keyword evidence="10 20" id="KW-0106">Calcium</keyword>
<dbReference type="Proteomes" id="UP000235406">
    <property type="component" value="Unassembled WGS sequence"/>
</dbReference>
<dbReference type="FunFam" id="3.40.50.920:FF:000003">
    <property type="entry name" value="Transketolase"/>
    <property type="match status" value="1"/>
</dbReference>
<feature type="binding site" evidence="16">
    <location>
        <position position="469"/>
    </location>
    <ligand>
        <name>substrate</name>
    </ligand>
</feature>
<feature type="site" description="Important for catalytic activity" evidence="19">
    <location>
        <position position="26"/>
    </location>
</feature>
<keyword evidence="11 18" id="KW-0460">Magnesium</keyword>
<evidence type="ECO:0000256" key="5">
    <source>
        <dbReference type="ARBA" id="ARBA00007131"/>
    </source>
</evidence>
<dbReference type="SMART" id="SM00861">
    <property type="entry name" value="Transket_pyr"/>
    <property type="match status" value="1"/>
</dbReference>
<feature type="binding site" evidence="16">
    <location>
        <position position="357"/>
    </location>
    <ligand>
        <name>substrate</name>
    </ligand>
</feature>
<evidence type="ECO:0000256" key="15">
    <source>
        <dbReference type="PIRSR" id="PIRSR605478-1"/>
    </source>
</evidence>
<evidence type="ECO:0000256" key="17">
    <source>
        <dbReference type="PIRSR" id="PIRSR605478-3"/>
    </source>
</evidence>
<dbReference type="InterPro" id="IPR029061">
    <property type="entry name" value="THDP-binding"/>
</dbReference>
<dbReference type="RefSeq" id="WP_102439140.1">
    <property type="nucleotide sequence ID" value="NZ_CAWNVI010000185.1"/>
</dbReference>
<comment type="cofactor">
    <cofactor evidence="17">
        <name>thiamine diphosphate</name>
        <dbReference type="ChEBI" id="CHEBI:58937"/>
    </cofactor>
    <text evidence="17">Binds 1 thiamine pyrophosphate per subunit. During the reaction, the substrate forms a covalent intermediate with the cofactor.</text>
</comment>
<dbReference type="InterPro" id="IPR005478">
    <property type="entry name" value="Transketolase_bac-like"/>
</dbReference>
<dbReference type="GO" id="GO:0004802">
    <property type="term" value="F:transketolase activity"/>
    <property type="evidence" value="ECO:0007669"/>
    <property type="project" value="UniProtKB-UniRule"/>
</dbReference>
<comment type="cofactor">
    <cofactor evidence="3">
        <name>Co(2+)</name>
        <dbReference type="ChEBI" id="CHEBI:48828"/>
    </cofactor>
</comment>
<feature type="binding site" evidence="16">
    <location>
        <position position="384"/>
    </location>
    <ligand>
        <name>substrate</name>
    </ligand>
</feature>
<evidence type="ECO:0000313" key="23">
    <source>
        <dbReference type="Proteomes" id="UP000235406"/>
    </source>
</evidence>
<dbReference type="GO" id="GO:0009052">
    <property type="term" value="P:pentose-phosphate shunt, non-oxidative branch"/>
    <property type="evidence" value="ECO:0007669"/>
    <property type="project" value="UniProtKB-ARBA"/>
</dbReference>
<comment type="caution">
    <text evidence="22">The sequence shown here is derived from an EMBL/GenBank/DDBJ whole genome shotgun (WGS) entry which is preliminary data.</text>
</comment>
<dbReference type="InterPro" id="IPR020826">
    <property type="entry name" value="Transketolase_BS"/>
</dbReference>
<evidence type="ECO:0000256" key="14">
    <source>
        <dbReference type="NCBIfam" id="TIGR00232"/>
    </source>
</evidence>
<dbReference type="SUPFAM" id="SSF52518">
    <property type="entry name" value="Thiamin diphosphate-binding fold (THDP-binding)"/>
    <property type="match status" value="2"/>
</dbReference>
<feature type="binding site" evidence="16">
    <location>
        <position position="461"/>
    </location>
    <ligand>
        <name>substrate</name>
    </ligand>
</feature>
<feature type="binding site" evidence="16">
    <location>
        <position position="26"/>
    </location>
    <ligand>
        <name>substrate</name>
    </ligand>
</feature>
<dbReference type="CDD" id="cd02012">
    <property type="entry name" value="TPP_TK"/>
    <property type="match status" value="1"/>
</dbReference>
<feature type="binding site" evidence="17">
    <location>
        <begin position="114"/>
        <end position="116"/>
    </location>
    <ligand>
        <name>thiamine diphosphate</name>
        <dbReference type="ChEBI" id="CHEBI:58937"/>
    </ligand>
</feature>
<dbReference type="Pfam" id="PF00456">
    <property type="entry name" value="Transketolase_N"/>
    <property type="match status" value="1"/>
</dbReference>
<dbReference type="FunFam" id="3.40.50.970:FF:000004">
    <property type="entry name" value="Transketolase"/>
    <property type="match status" value="1"/>
</dbReference>
<reference evidence="23" key="1">
    <citation type="submission" date="2016-07" db="EMBL/GenBank/DDBJ databases">
        <title>Nontailed viruses are major unrecognized killers of bacteria in the ocean.</title>
        <authorList>
            <person name="Kauffman K."/>
            <person name="Hussain F."/>
            <person name="Yang J."/>
            <person name="Arevalo P."/>
            <person name="Brown J."/>
            <person name="Cutler M."/>
            <person name="Kelly L."/>
            <person name="Polz M.F."/>
        </authorList>
    </citation>
    <scope>NUCLEOTIDE SEQUENCE [LARGE SCALE GENOMIC DNA]</scope>
    <source>
        <strain evidence="23">10N.261.46.F8</strain>
    </source>
</reference>
<feature type="binding site" evidence="18">
    <location>
        <position position="155"/>
    </location>
    <ligand>
        <name>Mg(2+)</name>
        <dbReference type="ChEBI" id="CHEBI:18420"/>
    </ligand>
</feature>
<feature type="active site" description="Proton donor" evidence="15">
    <location>
        <position position="411"/>
    </location>
</feature>
<feature type="binding site" evidence="16">
    <location>
        <position position="473"/>
    </location>
    <ligand>
        <name>substrate</name>
    </ligand>
</feature>
<dbReference type="NCBIfam" id="TIGR00232">
    <property type="entry name" value="tktlase_bact"/>
    <property type="match status" value="1"/>
</dbReference>
<evidence type="ECO:0000256" key="3">
    <source>
        <dbReference type="ARBA" id="ARBA00001941"/>
    </source>
</evidence>
<evidence type="ECO:0000256" key="8">
    <source>
        <dbReference type="ARBA" id="ARBA00022679"/>
    </source>
</evidence>
<evidence type="ECO:0000256" key="1">
    <source>
        <dbReference type="ARBA" id="ARBA00001913"/>
    </source>
</evidence>
<dbReference type="EC" id="2.2.1.1" evidence="7 14"/>
<dbReference type="Pfam" id="PF02779">
    <property type="entry name" value="Transket_pyr"/>
    <property type="match status" value="1"/>
</dbReference>
<dbReference type="InterPro" id="IPR033247">
    <property type="entry name" value="Transketolase_fam"/>
</dbReference>
<comment type="cofactor">
    <cofactor evidence="1">
        <name>Ca(2+)</name>
        <dbReference type="ChEBI" id="CHEBI:29108"/>
    </cofactor>
</comment>